<dbReference type="PANTHER" id="PTHR43341">
    <property type="entry name" value="AMINO ACID PERMEASE"/>
    <property type="match status" value="1"/>
</dbReference>
<evidence type="ECO:0000256" key="7">
    <source>
        <dbReference type="SAM" id="Phobius"/>
    </source>
</evidence>
<feature type="transmembrane region" description="Helical" evidence="7">
    <location>
        <begin position="302"/>
        <end position="323"/>
    </location>
</feature>
<organism evidence="9 10">
    <name type="scientific">Trichophyton verrucosum (strain HKI 0517)</name>
    <dbReference type="NCBI Taxonomy" id="663202"/>
    <lineage>
        <taxon>Eukaryota</taxon>
        <taxon>Fungi</taxon>
        <taxon>Dikarya</taxon>
        <taxon>Ascomycota</taxon>
        <taxon>Pezizomycotina</taxon>
        <taxon>Eurotiomycetes</taxon>
        <taxon>Eurotiomycetidae</taxon>
        <taxon>Onygenales</taxon>
        <taxon>Arthrodermataceae</taxon>
        <taxon>Trichophyton</taxon>
    </lineage>
</organism>
<dbReference type="Proteomes" id="UP000008383">
    <property type="component" value="Unassembled WGS sequence"/>
</dbReference>
<feature type="transmembrane region" description="Helical" evidence="7">
    <location>
        <begin position="58"/>
        <end position="82"/>
    </location>
</feature>
<dbReference type="FunFam" id="1.20.1740.10:FF:000006">
    <property type="entry name" value="General amino acid permease"/>
    <property type="match status" value="1"/>
</dbReference>
<dbReference type="Gene3D" id="1.20.1740.10">
    <property type="entry name" value="Amino acid/polyamine transporter I"/>
    <property type="match status" value="1"/>
</dbReference>
<feature type="domain" description="Amino acid permease/ SLC12A" evidence="8">
    <location>
        <begin position="73"/>
        <end position="529"/>
    </location>
</feature>
<protein>
    <submittedName>
        <fullName evidence="9">Amino acid permease (Can1), putative</fullName>
    </submittedName>
</protein>
<dbReference type="GO" id="GO:0015171">
    <property type="term" value="F:amino acid transmembrane transporter activity"/>
    <property type="evidence" value="ECO:0007669"/>
    <property type="project" value="TreeGrafter"/>
</dbReference>
<dbReference type="InterPro" id="IPR004841">
    <property type="entry name" value="AA-permease/SLC12A_dom"/>
</dbReference>
<accession>D4D1N2</accession>
<sequence length="573" mass="62478">MGRADEITMTSDAYAKEAGADIEKHNVVTAGVELKRRLKSRHLQMIAIGMIPSSPRFLSPPCICMAGACLYVCGTIGTGLFIGSGSAVAKSGPAGALIAYAFVGSLVFSVIASLGEMATYIPIPGAFTSYATRFVDPSLGFAMGWIYWFSWAITFALELTATGLIIQFWAPHLSVAIFIGVFWAFITALNLLPVNFYGEVEFWFSSIKVITVVGFMLFAICVNAGVGDQGYIGFKYWREPGAFAPYLLDVIGEHRVSLGKFLGFWSVLVQAGFSYQGTELVGIAAGETQNPRKAVPSAIKKTFYRILFLFVLTVFFIGILIPYTNKNLLSSNTDASASPFVIAAKLAGVKVLPDIINAVLLTVVLSAANSNVYCGSRIVVGLATERCAPSFFKKTTRGGVPILAVLFTSSIGFLGFLNLSNNGGTVFGWFLNISSIAGFISWSCINGCHIRFMRALAARGISRESLPYKAPFQPFLAYYGLGFTVLIILTQGFTAFIPWNTSNFFIAYVSLILFVVLFVGHKLWFRTRLIDLLEVDIDSGRLECDAEQWDDTEYPGPQGFLPAIKHRLSRMFC</sequence>
<feature type="transmembrane region" description="Helical" evidence="7">
    <location>
        <begin position="476"/>
        <end position="499"/>
    </location>
</feature>
<feature type="transmembrane region" description="Helical" evidence="7">
    <location>
        <begin position="355"/>
        <end position="380"/>
    </location>
</feature>
<evidence type="ECO:0000313" key="9">
    <source>
        <dbReference type="EMBL" id="EFE44238.1"/>
    </source>
</evidence>
<dbReference type="GO" id="GO:0016020">
    <property type="term" value="C:membrane"/>
    <property type="evidence" value="ECO:0007669"/>
    <property type="project" value="UniProtKB-SubCell"/>
</dbReference>
<dbReference type="GeneID" id="9580340"/>
<evidence type="ECO:0000256" key="2">
    <source>
        <dbReference type="ARBA" id="ARBA00022448"/>
    </source>
</evidence>
<evidence type="ECO:0000256" key="4">
    <source>
        <dbReference type="ARBA" id="ARBA00022970"/>
    </source>
</evidence>
<dbReference type="OrthoDB" id="3900342at2759"/>
<dbReference type="PROSITE" id="PS00218">
    <property type="entry name" value="AMINO_ACID_PERMEASE_1"/>
    <property type="match status" value="1"/>
</dbReference>
<reference evidence="10" key="1">
    <citation type="journal article" date="2011" name="Genome Biol.">
        <title>Comparative and functional genomics provide insights into the pathogenicity of dermatophytic fungi.</title>
        <authorList>
            <person name="Burmester A."/>
            <person name="Shelest E."/>
            <person name="Gloeckner G."/>
            <person name="Heddergott C."/>
            <person name="Schindler S."/>
            <person name="Staib P."/>
            <person name="Heidel A."/>
            <person name="Felder M."/>
            <person name="Petzold A."/>
            <person name="Szafranski K."/>
            <person name="Feuermann M."/>
            <person name="Pedruzzi I."/>
            <person name="Priebe S."/>
            <person name="Groth M."/>
            <person name="Winkler R."/>
            <person name="Li W."/>
            <person name="Kniemeyer O."/>
            <person name="Schroeckh V."/>
            <person name="Hertweck C."/>
            <person name="Hube B."/>
            <person name="White T.C."/>
            <person name="Platzer M."/>
            <person name="Guthke R."/>
            <person name="Heitman J."/>
            <person name="Woestemeyer J."/>
            <person name="Zipfel P.F."/>
            <person name="Monod M."/>
            <person name="Brakhage A.A."/>
        </authorList>
    </citation>
    <scope>NUCLEOTIDE SEQUENCE [LARGE SCALE GENOMIC DNA]</scope>
    <source>
        <strain evidence="10">HKI 0517</strain>
    </source>
</reference>
<evidence type="ECO:0000256" key="3">
    <source>
        <dbReference type="ARBA" id="ARBA00022692"/>
    </source>
</evidence>
<dbReference type="PANTHER" id="PTHR43341:SF4">
    <property type="entry name" value="ARGININE PERMEASE CAN1-RELATED"/>
    <property type="match status" value="1"/>
</dbReference>
<dbReference type="RefSeq" id="XP_003024849.1">
    <property type="nucleotide sequence ID" value="XM_003024803.1"/>
</dbReference>
<dbReference type="KEGG" id="tve:TRV_01014"/>
<dbReference type="EMBL" id="ACYE01000057">
    <property type="protein sequence ID" value="EFE44238.1"/>
    <property type="molecule type" value="Genomic_DNA"/>
</dbReference>
<keyword evidence="3 7" id="KW-0812">Transmembrane</keyword>
<feature type="transmembrane region" description="Helical" evidence="7">
    <location>
        <begin position="145"/>
        <end position="166"/>
    </location>
</feature>
<feature type="transmembrane region" description="Helical" evidence="7">
    <location>
        <begin position="426"/>
        <end position="445"/>
    </location>
</feature>
<dbReference type="Pfam" id="PF00324">
    <property type="entry name" value="AA_permease"/>
    <property type="match status" value="1"/>
</dbReference>
<dbReference type="AlphaFoldDB" id="D4D1N2"/>
<name>D4D1N2_TRIVH</name>
<comment type="subcellular location">
    <subcellularLocation>
        <location evidence="1">Membrane</location>
        <topology evidence="1">Multi-pass membrane protein</topology>
    </subcellularLocation>
</comment>
<evidence type="ECO:0000256" key="5">
    <source>
        <dbReference type="ARBA" id="ARBA00022989"/>
    </source>
</evidence>
<evidence type="ECO:0000313" key="10">
    <source>
        <dbReference type="Proteomes" id="UP000008383"/>
    </source>
</evidence>
<feature type="transmembrane region" description="Helical" evidence="7">
    <location>
        <begin position="94"/>
        <end position="114"/>
    </location>
</feature>
<keyword evidence="2" id="KW-0813">Transport</keyword>
<keyword evidence="4" id="KW-0029">Amino-acid transport</keyword>
<feature type="transmembrane region" description="Helical" evidence="7">
    <location>
        <begin position="173"/>
        <end position="196"/>
    </location>
</feature>
<feature type="transmembrane region" description="Helical" evidence="7">
    <location>
        <begin position="505"/>
        <end position="525"/>
    </location>
</feature>
<evidence type="ECO:0000256" key="1">
    <source>
        <dbReference type="ARBA" id="ARBA00004141"/>
    </source>
</evidence>
<dbReference type="InterPro" id="IPR004840">
    <property type="entry name" value="Amino_acid_permease_CS"/>
</dbReference>
<feature type="transmembrane region" description="Helical" evidence="7">
    <location>
        <begin position="400"/>
        <end position="420"/>
    </location>
</feature>
<keyword evidence="5 7" id="KW-1133">Transmembrane helix</keyword>
<evidence type="ECO:0000256" key="6">
    <source>
        <dbReference type="ARBA" id="ARBA00023136"/>
    </source>
</evidence>
<feature type="transmembrane region" description="Helical" evidence="7">
    <location>
        <begin position="202"/>
        <end position="226"/>
    </location>
</feature>
<evidence type="ECO:0000259" key="8">
    <source>
        <dbReference type="Pfam" id="PF00324"/>
    </source>
</evidence>
<keyword evidence="6 7" id="KW-0472">Membrane</keyword>
<keyword evidence="10" id="KW-1185">Reference proteome</keyword>
<dbReference type="InterPro" id="IPR050524">
    <property type="entry name" value="APC_YAT"/>
</dbReference>
<dbReference type="HOGENOM" id="CLU_007946_12_1_1"/>
<proteinExistence type="predicted"/>
<comment type="caution">
    <text evidence="9">The sequence shown here is derived from an EMBL/GenBank/DDBJ whole genome shotgun (WGS) entry which is preliminary data.</text>
</comment>
<gene>
    <name evidence="9" type="ORF">TRV_01014</name>
</gene>